<feature type="domain" description="Reticulon" evidence="7">
    <location>
        <begin position="42"/>
        <end position="179"/>
    </location>
</feature>
<comment type="subcellular location">
    <subcellularLocation>
        <location evidence="1">Endoplasmic reticulum membrane</location>
        <topology evidence="1">Multi-pass membrane protein</topology>
    </subcellularLocation>
</comment>
<evidence type="ECO:0000256" key="3">
    <source>
        <dbReference type="ARBA" id="ARBA00022824"/>
    </source>
</evidence>
<proteinExistence type="predicted"/>
<evidence type="ECO:0000256" key="4">
    <source>
        <dbReference type="ARBA" id="ARBA00022989"/>
    </source>
</evidence>
<dbReference type="PANTHER" id="PTHR20952">
    <property type="entry name" value="ADP-RIBOSYLATION-LIKE FACTOR 6-INTERACTING PROTEIN"/>
    <property type="match status" value="1"/>
</dbReference>
<dbReference type="AlphaFoldDB" id="A0AA84Z784"/>
<dbReference type="Pfam" id="PF02453">
    <property type="entry name" value="Reticulon"/>
    <property type="match status" value="1"/>
</dbReference>
<protein>
    <recommendedName>
        <fullName evidence="7">Reticulon domain-containing protein</fullName>
    </recommendedName>
</protein>
<reference evidence="9" key="1">
    <citation type="submission" date="2023-11" db="UniProtKB">
        <authorList>
            <consortium name="WormBaseParasite"/>
        </authorList>
    </citation>
    <scope>IDENTIFICATION</scope>
</reference>
<dbReference type="GO" id="GO:0005789">
    <property type="term" value="C:endoplasmic reticulum membrane"/>
    <property type="evidence" value="ECO:0007669"/>
    <property type="project" value="UniProtKB-SubCell"/>
</dbReference>
<feature type="transmembrane region" description="Helical" evidence="6">
    <location>
        <begin position="75"/>
        <end position="95"/>
    </location>
</feature>
<organism evidence="8 9">
    <name type="scientific">Schistosoma margrebowiei</name>
    <dbReference type="NCBI Taxonomy" id="48269"/>
    <lineage>
        <taxon>Eukaryota</taxon>
        <taxon>Metazoa</taxon>
        <taxon>Spiralia</taxon>
        <taxon>Lophotrochozoa</taxon>
        <taxon>Platyhelminthes</taxon>
        <taxon>Trematoda</taxon>
        <taxon>Digenea</taxon>
        <taxon>Strigeidida</taxon>
        <taxon>Schistosomatoidea</taxon>
        <taxon>Schistosomatidae</taxon>
        <taxon>Schistosoma</taxon>
    </lineage>
</organism>
<dbReference type="PANTHER" id="PTHR20952:SF0">
    <property type="entry name" value="ADP-RIBOSYLATION FACTOR-LIKE PROTEIN 6-INTERACTING PROTEIN 1"/>
    <property type="match status" value="1"/>
</dbReference>
<keyword evidence="3" id="KW-0256">Endoplasmic reticulum</keyword>
<feature type="transmembrane region" description="Helical" evidence="6">
    <location>
        <begin position="52"/>
        <end position="69"/>
    </location>
</feature>
<evidence type="ECO:0000313" key="8">
    <source>
        <dbReference type="Proteomes" id="UP000050790"/>
    </source>
</evidence>
<keyword evidence="5 6" id="KW-0472">Membrane</keyword>
<evidence type="ECO:0000256" key="2">
    <source>
        <dbReference type="ARBA" id="ARBA00022692"/>
    </source>
</evidence>
<evidence type="ECO:0000313" key="9">
    <source>
        <dbReference type="WBParaSite" id="SMRG1_16120.1"/>
    </source>
</evidence>
<evidence type="ECO:0000256" key="5">
    <source>
        <dbReference type="ARBA" id="ARBA00023136"/>
    </source>
</evidence>
<dbReference type="InterPro" id="IPR052114">
    <property type="entry name" value="ER_autophagy_membrane_reg"/>
</dbReference>
<keyword evidence="2 6" id="KW-0812">Transmembrane</keyword>
<dbReference type="WBParaSite" id="SMRG1_16120.1">
    <property type="protein sequence ID" value="SMRG1_16120.1"/>
    <property type="gene ID" value="SMRG1_16120"/>
</dbReference>
<feature type="transmembrane region" description="Helical" evidence="6">
    <location>
        <begin position="184"/>
        <end position="204"/>
    </location>
</feature>
<dbReference type="InterPro" id="IPR003388">
    <property type="entry name" value="Reticulon"/>
</dbReference>
<name>A0AA84Z784_9TREM</name>
<feature type="transmembrane region" description="Helical" evidence="6">
    <location>
        <begin position="150"/>
        <end position="178"/>
    </location>
</feature>
<keyword evidence="4 6" id="KW-1133">Transmembrane helix</keyword>
<sequence>MKTLRRTQDVFEIERNIVVEPEVKNLMLDLEDWFSLIVKSENILSWKNPRSTLLVIFAITILFLLVHVYEPPVLFVIGCSGLLLSLIDYFGPLVLSRVFNKPPSYEDHWCYWSFCRRLVHMRHVLINFFVFVHKVRYRNATLHFLTSSSLLCIVGFVGLHISDLCLVYLLILVCFIAPNLRPKGILKVIVWILWYPLTILRSFASKFRPGMPKFFTRTLRVSNKNTEKDQ</sequence>
<evidence type="ECO:0000256" key="6">
    <source>
        <dbReference type="SAM" id="Phobius"/>
    </source>
</evidence>
<evidence type="ECO:0000259" key="7">
    <source>
        <dbReference type="Pfam" id="PF02453"/>
    </source>
</evidence>
<accession>A0AA84Z784</accession>
<dbReference type="Proteomes" id="UP000050790">
    <property type="component" value="Unassembled WGS sequence"/>
</dbReference>
<evidence type="ECO:0000256" key="1">
    <source>
        <dbReference type="ARBA" id="ARBA00004477"/>
    </source>
</evidence>